<protein>
    <submittedName>
        <fullName evidence="1">DUF1919 domain-containing protein</fullName>
    </submittedName>
</protein>
<reference evidence="1" key="2">
    <citation type="journal article" date="2022" name="Microbiol. Resour. Announc.">
        <title>Metagenome Sequencing to Explore Phylogenomics of Terrestrial Cyanobacteria.</title>
        <authorList>
            <person name="Ward R.D."/>
            <person name="Stajich J.E."/>
            <person name="Johansen J.R."/>
            <person name="Huntemann M."/>
            <person name="Clum A."/>
            <person name="Foster B."/>
            <person name="Foster B."/>
            <person name="Roux S."/>
            <person name="Palaniappan K."/>
            <person name="Varghese N."/>
            <person name="Mukherjee S."/>
            <person name="Reddy T.B.K."/>
            <person name="Daum C."/>
            <person name="Copeland A."/>
            <person name="Chen I.A."/>
            <person name="Ivanova N.N."/>
            <person name="Kyrpides N.C."/>
            <person name="Shapiro N."/>
            <person name="Eloe-Fadrosh E.A."/>
            <person name="Pietrasiak N."/>
        </authorList>
    </citation>
    <scope>NUCLEOTIDE SEQUENCE</scope>
    <source>
        <strain evidence="1">GSE-NOS-MK-12-04C</strain>
    </source>
</reference>
<sequence length="238" mass="27854">MKGQTVFINTKKTLSTNRANLAKWILKKRVTTQNFSIISNNCWAGKVYNELDLPYMSPFVGLFLNPPCYLRLLKNINNYLEEDLRFTNTSQYEDINQLINQGKIRYPIGLLKKDVEIHFQHYSSQSEALEKWNRRLKRIDWNNGNILVEFCPGKPDNDDYFAEFEKLNFPHKVCFSHKNSPAFPSTIWIRKYKNDPFGNGVRLYQESKKYFDVADWINGGSGRLGFGQQVLSSILYNN</sequence>
<organism evidence="1 2">
    <name type="scientific">Cyanomargarita calcarea GSE-NOS-MK-12-04C</name>
    <dbReference type="NCBI Taxonomy" id="2839659"/>
    <lineage>
        <taxon>Bacteria</taxon>
        <taxon>Bacillati</taxon>
        <taxon>Cyanobacteriota</taxon>
        <taxon>Cyanophyceae</taxon>
        <taxon>Nostocales</taxon>
        <taxon>Cyanomargaritaceae</taxon>
        <taxon>Cyanomargarita</taxon>
    </lineage>
</organism>
<dbReference type="SUPFAM" id="SSF142795">
    <property type="entry name" value="CAC2185-like"/>
    <property type="match status" value="1"/>
</dbReference>
<accession>A0A951QPC6</accession>
<proteinExistence type="predicted"/>
<dbReference type="AlphaFoldDB" id="A0A951QPC6"/>
<dbReference type="Proteomes" id="UP000729701">
    <property type="component" value="Unassembled WGS sequence"/>
</dbReference>
<name>A0A951QPC6_9CYAN</name>
<gene>
    <name evidence="1" type="ORF">KME60_14925</name>
</gene>
<dbReference type="EMBL" id="JAHHGZ010000014">
    <property type="protein sequence ID" value="MBW4668678.1"/>
    <property type="molecule type" value="Genomic_DNA"/>
</dbReference>
<reference evidence="1" key="1">
    <citation type="submission" date="2021-05" db="EMBL/GenBank/DDBJ databases">
        <authorList>
            <person name="Pietrasiak N."/>
            <person name="Ward R."/>
            <person name="Stajich J.E."/>
            <person name="Kurbessoian T."/>
        </authorList>
    </citation>
    <scope>NUCLEOTIDE SEQUENCE</scope>
    <source>
        <strain evidence="1">GSE-NOS-MK-12-04C</strain>
    </source>
</reference>
<evidence type="ECO:0000313" key="2">
    <source>
        <dbReference type="Proteomes" id="UP000729701"/>
    </source>
</evidence>
<dbReference type="InterPro" id="IPR015037">
    <property type="entry name" value="DUF1919"/>
</dbReference>
<dbReference type="Pfam" id="PF08942">
    <property type="entry name" value="DUF1919"/>
    <property type="match status" value="1"/>
</dbReference>
<comment type="caution">
    <text evidence="1">The sequence shown here is derived from an EMBL/GenBank/DDBJ whole genome shotgun (WGS) entry which is preliminary data.</text>
</comment>
<evidence type="ECO:0000313" key="1">
    <source>
        <dbReference type="EMBL" id="MBW4668678.1"/>
    </source>
</evidence>
<dbReference type="InterPro" id="IPR037226">
    <property type="entry name" value="CAC2185-like_sf"/>
</dbReference>